<feature type="transmembrane region" description="Helical" evidence="8">
    <location>
        <begin position="116"/>
        <end position="138"/>
    </location>
</feature>
<comment type="similarity">
    <text evidence="2">Belongs to the GRP transporter (TC 2.A.7.5) family.</text>
</comment>
<dbReference type="GeneID" id="83456841"/>
<evidence type="ECO:0000256" key="5">
    <source>
        <dbReference type="ARBA" id="ARBA00022692"/>
    </source>
</evidence>
<keyword evidence="5 8" id="KW-0812">Transmembrane</keyword>
<dbReference type="CDD" id="cd23110">
    <property type="entry name" value="GRP"/>
    <property type="match status" value="1"/>
</dbReference>
<keyword evidence="4" id="KW-0762">Sugar transport</keyword>
<dbReference type="PANTHER" id="PTHR16119">
    <property type="entry name" value="TRANSMEMBRANE PROTEIN 144"/>
    <property type="match status" value="1"/>
</dbReference>
<feature type="transmembrane region" description="Helical" evidence="8">
    <location>
        <begin position="178"/>
        <end position="195"/>
    </location>
</feature>
<comment type="subcellular location">
    <subcellularLocation>
        <location evidence="1">Cell membrane</location>
        <topology evidence="1">Multi-pass membrane protein</topology>
    </subcellularLocation>
</comment>
<proteinExistence type="inferred from homology"/>
<feature type="transmembrane region" description="Helical" evidence="8">
    <location>
        <begin position="265"/>
        <end position="283"/>
    </location>
</feature>
<dbReference type="Proteomes" id="UP000831692">
    <property type="component" value="Chromosome"/>
</dbReference>
<dbReference type="InterPro" id="IPR010651">
    <property type="entry name" value="Sugar_transport"/>
</dbReference>
<evidence type="ECO:0000313" key="10">
    <source>
        <dbReference type="Proteomes" id="UP000831692"/>
    </source>
</evidence>
<keyword evidence="7 8" id="KW-0472">Membrane</keyword>
<evidence type="ECO:0000256" key="4">
    <source>
        <dbReference type="ARBA" id="ARBA00022597"/>
    </source>
</evidence>
<name>A0ABM7XQH7_9ENTE</name>
<sequence>MSVQLLLLASLPALGWGLMPIVAKLMGGKSEEQLLGTTIAALIFGSVFGFLNQVSYALVPFSISLLSGVFWACGQYFQFLALEKAEVSKVMPVSVGTQLLFVTLASGFFLKEWTDLTTVIFSIMALGVILTGVFLVTKTTHQQTGLTPQVLLYLCCSSAFLMLYVTVTGLFQISGAQIFMPQAVGMFLGGSVISLKSKQQLHFRKIIRNLGTGSTWVIANTSLFAVSSSLGVGVTYSFSQMSLLVATYGSIILLKEQKVGREKQFVALGSLLYMVGVLGMSWLK</sequence>
<feature type="transmembrane region" description="Helical" evidence="8">
    <location>
        <begin position="57"/>
        <end position="78"/>
    </location>
</feature>
<feature type="transmembrane region" description="Helical" evidence="8">
    <location>
        <begin position="207"/>
        <end position="227"/>
    </location>
</feature>
<evidence type="ECO:0000256" key="8">
    <source>
        <dbReference type="SAM" id="Phobius"/>
    </source>
</evidence>
<dbReference type="InterPro" id="IPR037185">
    <property type="entry name" value="EmrE-like"/>
</dbReference>
<dbReference type="PANTHER" id="PTHR16119:SF17">
    <property type="entry name" value="TRANSMEMBRANE PROTEIN 144"/>
    <property type="match status" value="1"/>
</dbReference>
<dbReference type="RefSeq" id="WP_244352793.1">
    <property type="nucleotide sequence ID" value="NZ_AP025635.1"/>
</dbReference>
<organism evidence="9 10">
    <name type="scientific">Enterococcus innesii</name>
    <dbReference type="NCBI Taxonomy" id="2839759"/>
    <lineage>
        <taxon>Bacteria</taxon>
        <taxon>Bacillati</taxon>
        <taxon>Bacillota</taxon>
        <taxon>Bacilli</taxon>
        <taxon>Lactobacillales</taxon>
        <taxon>Enterococcaceae</taxon>
        <taxon>Enterococcus</taxon>
    </lineage>
</organism>
<keyword evidence="6 8" id="KW-1133">Transmembrane helix</keyword>
<accession>A0ABM7XQH7</accession>
<evidence type="ECO:0000256" key="2">
    <source>
        <dbReference type="ARBA" id="ARBA00006117"/>
    </source>
</evidence>
<dbReference type="EMBL" id="AP025635">
    <property type="protein sequence ID" value="BDG67285.1"/>
    <property type="molecule type" value="Genomic_DNA"/>
</dbReference>
<evidence type="ECO:0000256" key="6">
    <source>
        <dbReference type="ARBA" id="ARBA00022989"/>
    </source>
</evidence>
<reference evidence="9 10" key="1">
    <citation type="submission" date="2022-03" db="EMBL/GenBank/DDBJ databases">
        <title>Complete genome sequence of Enterococcus innesii DB-1.</title>
        <authorList>
            <person name="Fukuda D."/>
            <person name="Nolasco-Hipolito C."/>
        </authorList>
    </citation>
    <scope>NUCLEOTIDE SEQUENCE [LARGE SCALE GENOMIC DNA]</scope>
    <source>
        <strain evidence="9 10">DB-1</strain>
    </source>
</reference>
<keyword evidence="3" id="KW-0813">Transport</keyword>
<evidence type="ECO:0000256" key="1">
    <source>
        <dbReference type="ARBA" id="ARBA00004651"/>
    </source>
</evidence>
<evidence type="ECO:0000256" key="7">
    <source>
        <dbReference type="ARBA" id="ARBA00023136"/>
    </source>
</evidence>
<protein>
    <submittedName>
        <fullName evidence="9">Glucose uptake protein</fullName>
    </submittedName>
</protein>
<feature type="transmembrane region" description="Helical" evidence="8">
    <location>
        <begin position="6"/>
        <end position="27"/>
    </location>
</feature>
<keyword evidence="10" id="KW-1185">Reference proteome</keyword>
<dbReference type="Pfam" id="PF06800">
    <property type="entry name" value="Sugar_transport"/>
    <property type="match status" value="1"/>
</dbReference>
<dbReference type="SUPFAM" id="SSF103481">
    <property type="entry name" value="Multidrug resistance efflux transporter EmrE"/>
    <property type="match status" value="1"/>
</dbReference>
<gene>
    <name evidence="9" type="primary">glcU_1</name>
    <name evidence="9" type="ORF">ENLAB_08490</name>
</gene>
<evidence type="ECO:0000256" key="3">
    <source>
        <dbReference type="ARBA" id="ARBA00022448"/>
    </source>
</evidence>
<evidence type="ECO:0000313" key="9">
    <source>
        <dbReference type="EMBL" id="BDG67285.1"/>
    </source>
</evidence>
<dbReference type="Gene3D" id="1.10.3730.20">
    <property type="match status" value="1"/>
</dbReference>
<feature type="transmembrane region" description="Helical" evidence="8">
    <location>
        <begin position="150"/>
        <end position="172"/>
    </location>
</feature>
<feature type="transmembrane region" description="Helical" evidence="8">
    <location>
        <begin position="34"/>
        <end position="51"/>
    </location>
</feature>